<feature type="domain" description="N-acetyltransferase" evidence="1">
    <location>
        <begin position="4"/>
        <end position="157"/>
    </location>
</feature>
<dbReference type="RefSeq" id="WP_164349666.1">
    <property type="nucleotide sequence ID" value="NZ_JAAGLQ010000663.1"/>
</dbReference>
<organism evidence="2 3">
    <name type="scientific">Streptomyces halstedii</name>
    <dbReference type="NCBI Taxonomy" id="1944"/>
    <lineage>
        <taxon>Bacteria</taxon>
        <taxon>Bacillati</taxon>
        <taxon>Actinomycetota</taxon>
        <taxon>Actinomycetes</taxon>
        <taxon>Kitasatosporales</taxon>
        <taxon>Streptomycetaceae</taxon>
        <taxon>Streptomyces</taxon>
    </lineage>
</organism>
<dbReference type="InterPro" id="IPR051531">
    <property type="entry name" value="N-acetyltransferase"/>
</dbReference>
<dbReference type="PANTHER" id="PTHR43792">
    <property type="entry name" value="GNAT FAMILY, PUTATIVE (AFU_ORTHOLOGUE AFUA_3G00765)-RELATED-RELATED"/>
    <property type="match status" value="1"/>
</dbReference>
<dbReference type="EMBL" id="JAAGLQ010000663">
    <property type="protein sequence ID" value="NEA19998.1"/>
    <property type="molecule type" value="Genomic_DNA"/>
</dbReference>
<dbReference type="InterPro" id="IPR000182">
    <property type="entry name" value="GNAT_dom"/>
</dbReference>
<dbReference type="SUPFAM" id="SSF55729">
    <property type="entry name" value="Acyl-CoA N-acyltransferases (Nat)"/>
    <property type="match status" value="1"/>
</dbReference>
<dbReference type="PANTHER" id="PTHR43792:SF16">
    <property type="entry name" value="N-ACETYLTRANSFERASE DOMAIN-CONTAINING PROTEIN"/>
    <property type="match status" value="1"/>
</dbReference>
<accession>A0A6N9U8T0</accession>
<name>A0A6N9U8T0_STRHA</name>
<evidence type="ECO:0000313" key="3">
    <source>
        <dbReference type="Proteomes" id="UP000471293"/>
    </source>
</evidence>
<keyword evidence="2" id="KW-0808">Transferase</keyword>
<dbReference type="GO" id="GO:0016747">
    <property type="term" value="F:acyltransferase activity, transferring groups other than amino-acyl groups"/>
    <property type="evidence" value="ECO:0007669"/>
    <property type="project" value="InterPro"/>
</dbReference>
<evidence type="ECO:0000259" key="1">
    <source>
        <dbReference type="PROSITE" id="PS51186"/>
    </source>
</evidence>
<sequence length="157" mass="16760">MITLALRLLTPADGPAILRIYSGASVTFLERRAMTAREAEEYVATVRQRTGAVSVAQYVFGVEVAGDLVGVVKLGRRPGGQGQVSYVLREDCWGRGYATQAVQQLIAFAFGIAGLDSLGAKIHPDNVASGRVLEKAGFTPFGMRGHMITYRLAASAD</sequence>
<evidence type="ECO:0000313" key="2">
    <source>
        <dbReference type="EMBL" id="NEA19998.1"/>
    </source>
</evidence>
<dbReference type="Proteomes" id="UP000471293">
    <property type="component" value="Unassembled WGS sequence"/>
</dbReference>
<reference evidence="2 3" key="1">
    <citation type="submission" date="2020-01" db="EMBL/GenBank/DDBJ databases">
        <title>Insect and environment-associated Actinomycetes.</title>
        <authorList>
            <person name="Currrie C."/>
            <person name="Chevrette M."/>
            <person name="Carlson C."/>
            <person name="Stubbendieck R."/>
            <person name="Wendt-Pienkowski E."/>
        </authorList>
    </citation>
    <scope>NUCLEOTIDE SEQUENCE [LARGE SCALE GENOMIC DNA]</scope>
    <source>
        <strain evidence="2 3">SID11342</strain>
    </source>
</reference>
<dbReference type="Gene3D" id="3.40.630.30">
    <property type="match status" value="1"/>
</dbReference>
<protein>
    <submittedName>
        <fullName evidence="2">GNAT family N-acetyltransferase</fullName>
    </submittedName>
</protein>
<dbReference type="InterPro" id="IPR016181">
    <property type="entry name" value="Acyl_CoA_acyltransferase"/>
</dbReference>
<gene>
    <name evidence="2" type="ORF">G3I29_32025</name>
</gene>
<proteinExistence type="predicted"/>
<comment type="caution">
    <text evidence="2">The sequence shown here is derived from an EMBL/GenBank/DDBJ whole genome shotgun (WGS) entry which is preliminary data.</text>
</comment>
<dbReference type="AlphaFoldDB" id="A0A6N9U8T0"/>
<dbReference type="Pfam" id="PF13302">
    <property type="entry name" value="Acetyltransf_3"/>
    <property type="match status" value="1"/>
</dbReference>
<dbReference type="PROSITE" id="PS51186">
    <property type="entry name" value="GNAT"/>
    <property type="match status" value="1"/>
</dbReference>